<dbReference type="InterPro" id="IPR011989">
    <property type="entry name" value="ARM-like"/>
</dbReference>
<reference evidence="2" key="1">
    <citation type="submission" date="2018-02" db="EMBL/GenBank/DDBJ databases">
        <title>Genome sequencing of Solimonas sp. HR-BB.</title>
        <authorList>
            <person name="Lee Y."/>
            <person name="Jeon C.O."/>
        </authorList>
    </citation>
    <scope>NUCLEOTIDE SEQUENCE [LARGE SCALE GENOMIC DNA]</scope>
    <source>
        <strain evidence="2">HR-U</strain>
    </source>
</reference>
<gene>
    <name evidence="1" type="ORF">C5O19_07340</name>
</gene>
<name>A0A2S7IP20_9BACT</name>
<evidence type="ECO:0000313" key="2">
    <source>
        <dbReference type="Proteomes" id="UP000239590"/>
    </source>
</evidence>
<evidence type="ECO:0000313" key="1">
    <source>
        <dbReference type="EMBL" id="PQA59455.1"/>
    </source>
</evidence>
<organism evidence="1 2">
    <name type="scientific">Siphonobacter curvatus</name>
    <dbReference type="NCBI Taxonomy" id="2094562"/>
    <lineage>
        <taxon>Bacteria</taxon>
        <taxon>Pseudomonadati</taxon>
        <taxon>Bacteroidota</taxon>
        <taxon>Cytophagia</taxon>
        <taxon>Cytophagales</taxon>
        <taxon>Cytophagaceae</taxon>
        <taxon>Siphonobacter</taxon>
    </lineage>
</organism>
<dbReference type="SUPFAM" id="SSF48371">
    <property type="entry name" value="ARM repeat"/>
    <property type="match status" value="1"/>
</dbReference>
<sequence>MHQQINNAMHWPETLLQPYSSAHLQQLVEYIGQNPARFAELFTHFHSSEYRIAQRASRVVDAVVERHPALLIPHLETFFRVLSRTDVHPAVRRNSVRMLQFIAIPEAYHGIVVACCFECLNNPTEPAAIKAFSLTVLHRMVQQYSELTTELQTIIEDRLPYESPAFRSRAVKILRQLKTPGPASSS</sequence>
<dbReference type="Proteomes" id="UP000239590">
    <property type="component" value="Unassembled WGS sequence"/>
</dbReference>
<comment type="caution">
    <text evidence="1">The sequence shown here is derived from an EMBL/GenBank/DDBJ whole genome shotgun (WGS) entry which is preliminary data.</text>
</comment>
<dbReference type="AlphaFoldDB" id="A0A2S7IP20"/>
<dbReference type="EMBL" id="PTRA01000001">
    <property type="protein sequence ID" value="PQA59455.1"/>
    <property type="molecule type" value="Genomic_DNA"/>
</dbReference>
<proteinExistence type="predicted"/>
<accession>A0A2S7IP20</accession>
<dbReference type="Gene3D" id="1.25.10.10">
    <property type="entry name" value="Leucine-rich Repeat Variant"/>
    <property type="match status" value="1"/>
</dbReference>
<keyword evidence="2" id="KW-1185">Reference proteome</keyword>
<protein>
    <submittedName>
        <fullName evidence="1">Uncharacterized protein</fullName>
    </submittedName>
</protein>
<dbReference type="InterPro" id="IPR016024">
    <property type="entry name" value="ARM-type_fold"/>
</dbReference>